<dbReference type="EMBL" id="VYXP01000006">
    <property type="protein sequence ID" value="KAA9130795.1"/>
    <property type="molecule type" value="Genomic_DNA"/>
</dbReference>
<name>A0A5N0T6W8_9GAMM</name>
<protein>
    <submittedName>
        <fullName evidence="3">DUF4124 domain-containing protein</fullName>
    </submittedName>
</protein>
<reference evidence="3 4" key="1">
    <citation type="submission" date="2019-09" db="EMBL/GenBank/DDBJ databases">
        <title>Wenzhouxiangella sp. Genome sequencing and assembly.</title>
        <authorList>
            <person name="Zhang R."/>
        </authorList>
    </citation>
    <scope>NUCLEOTIDE SEQUENCE [LARGE SCALE GENOMIC DNA]</scope>
    <source>
        <strain evidence="3 4">W260</strain>
    </source>
</reference>
<gene>
    <name evidence="3" type="ORF">F3N42_10500</name>
</gene>
<feature type="domain" description="DUF4124" evidence="2">
    <location>
        <begin position="62"/>
        <end position="101"/>
    </location>
</feature>
<comment type="caution">
    <text evidence="3">The sequence shown here is derived from an EMBL/GenBank/DDBJ whole genome shotgun (WGS) entry which is preliminary data.</text>
</comment>
<organism evidence="3 4">
    <name type="scientific">Marinihelvus fidelis</name>
    <dbReference type="NCBI Taxonomy" id="2613842"/>
    <lineage>
        <taxon>Bacteria</taxon>
        <taxon>Pseudomonadati</taxon>
        <taxon>Pseudomonadota</taxon>
        <taxon>Gammaproteobacteria</taxon>
        <taxon>Chromatiales</taxon>
        <taxon>Wenzhouxiangellaceae</taxon>
        <taxon>Marinihelvus</taxon>
    </lineage>
</organism>
<dbReference type="InterPro" id="IPR025392">
    <property type="entry name" value="DUF4124"/>
</dbReference>
<proteinExistence type="predicted"/>
<dbReference type="AlphaFoldDB" id="A0A5N0T6W8"/>
<sequence>MADDITGTLGPCGGCAITVTRIPGRNRLMSIVTPHPVRVLTLVASLAIASSGLAQDSDGGSGSEIYKWTDENGTVHFGERAPDGANAQSVDIKPPPVATGEPTIETAAEDGAGAPGDDALTPGAQARQERQAQQEAAAEQASIRQQLQAACTQAREQAVTLESSTNVLMPDGNGGSRRLDDNERLAMLAKSKEFIASNCD</sequence>
<dbReference type="Pfam" id="PF13511">
    <property type="entry name" value="DUF4124"/>
    <property type="match status" value="1"/>
</dbReference>
<accession>A0A5N0T6W8</accession>
<feature type="compositionally biased region" description="Low complexity" evidence="1">
    <location>
        <begin position="105"/>
        <end position="119"/>
    </location>
</feature>
<evidence type="ECO:0000313" key="4">
    <source>
        <dbReference type="Proteomes" id="UP000325372"/>
    </source>
</evidence>
<feature type="region of interest" description="Disordered" evidence="1">
    <location>
        <begin position="75"/>
        <end position="119"/>
    </location>
</feature>
<evidence type="ECO:0000256" key="1">
    <source>
        <dbReference type="SAM" id="MobiDB-lite"/>
    </source>
</evidence>
<feature type="region of interest" description="Disordered" evidence="1">
    <location>
        <begin position="162"/>
        <end position="181"/>
    </location>
</feature>
<dbReference type="Proteomes" id="UP000325372">
    <property type="component" value="Unassembled WGS sequence"/>
</dbReference>
<evidence type="ECO:0000313" key="3">
    <source>
        <dbReference type="EMBL" id="KAA9130795.1"/>
    </source>
</evidence>
<keyword evidence="4" id="KW-1185">Reference proteome</keyword>
<evidence type="ECO:0000259" key="2">
    <source>
        <dbReference type="Pfam" id="PF13511"/>
    </source>
</evidence>